<feature type="binding site" evidence="8">
    <location>
        <position position="374"/>
    </location>
    <ligand>
        <name>a 2,3-bis-O-(geranylgeranyl)-sn-glycerol 1-phospholipid</name>
        <dbReference type="ChEBI" id="CHEBI:138140"/>
    </ligand>
</feature>
<dbReference type="PRINTS" id="PR00420">
    <property type="entry name" value="RNGMNOXGNASE"/>
</dbReference>
<comment type="catalytic activity">
    <reaction evidence="8">
        <text>archaetidylserine + 8 AH2 = 2,3-bis-O-phytanyl-sn-glycero-3-phospho-L-serine + 8 A</text>
        <dbReference type="Rhea" id="RHEA:84215"/>
        <dbReference type="ChEBI" id="CHEBI:13193"/>
        <dbReference type="ChEBI" id="CHEBI:17499"/>
        <dbReference type="ChEBI" id="CHEBI:71517"/>
        <dbReference type="ChEBI" id="CHEBI:74853"/>
    </reaction>
</comment>
<dbReference type="InterPro" id="IPR036188">
    <property type="entry name" value="FAD/NAD-bd_sf"/>
</dbReference>
<dbReference type="Proteomes" id="UP000752814">
    <property type="component" value="Unassembled WGS sequence"/>
</dbReference>
<comment type="caution">
    <text evidence="11">The sequence shown here is derived from an EMBL/GenBank/DDBJ whole genome shotgun (WGS) entry which is preliminary data.</text>
</comment>
<comment type="catalytic activity">
    <reaction evidence="8">
        <text>a 2,3-bis-O-phytanyl-sn-glycerol 1-phospholipid + 8 A = a 2,3-bis-O-(geranylgeranyl)-sn-glycerol 1-phospholipid + 8 AH2</text>
        <dbReference type="Rhea" id="RHEA:64376"/>
        <dbReference type="ChEBI" id="CHEBI:13193"/>
        <dbReference type="ChEBI" id="CHEBI:17499"/>
        <dbReference type="ChEBI" id="CHEBI:138139"/>
        <dbReference type="ChEBI" id="CHEBI:138140"/>
    </reaction>
</comment>
<feature type="binding site" evidence="8">
    <location>
        <position position="283"/>
    </location>
    <ligand>
        <name>FAD</name>
        <dbReference type="ChEBI" id="CHEBI:57692"/>
    </ligand>
</feature>
<keyword evidence="4 8" id="KW-0560">Oxidoreductase</keyword>
<evidence type="ECO:0000259" key="9">
    <source>
        <dbReference type="Pfam" id="PF01494"/>
    </source>
</evidence>
<feature type="binding site" evidence="8">
    <location>
        <position position="35"/>
    </location>
    <ligand>
        <name>FAD</name>
        <dbReference type="ChEBI" id="CHEBI:57692"/>
    </ligand>
</feature>
<comment type="catalytic activity">
    <reaction evidence="8">
        <text>2,3-bis-O-(phytanyl)-sn-glycerol 1-phosphate + 8 NAD(+) = 2,3-bis-O-(geranylgeranyl)-sn-glycerol 1-phosphate + 8 NADH + 8 H(+)</text>
        <dbReference type="Rhea" id="RHEA:36039"/>
        <dbReference type="ChEBI" id="CHEBI:15378"/>
        <dbReference type="ChEBI" id="CHEBI:57540"/>
        <dbReference type="ChEBI" id="CHEBI:57945"/>
        <dbReference type="ChEBI" id="CHEBI:58837"/>
        <dbReference type="ChEBI" id="CHEBI:73125"/>
        <dbReference type="EC" id="1.3.1.101"/>
    </reaction>
</comment>
<dbReference type="GO" id="GO:0071949">
    <property type="term" value="F:FAD binding"/>
    <property type="evidence" value="ECO:0007669"/>
    <property type="project" value="InterPro"/>
</dbReference>
<feature type="binding site" evidence="8">
    <location>
        <position position="295"/>
    </location>
    <ligand>
        <name>FAD</name>
        <dbReference type="ChEBI" id="CHEBI:57692"/>
    </ligand>
</feature>
<dbReference type="GO" id="GO:0045550">
    <property type="term" value="F:geranylgeranyl reductase activity"/>
    <property type="evidence" value="ECO:0007669"/>
    <property type="project" value="InterPro"/>
</dbReference>
<gene>
    <name evidence="11" type="ORF">A3207_07595</name>
</gene>
<dbReference type="GO" id="GO:0050661">
    <property type="term" value="F:NADP binding"/>
    <property type="evidence" value="ECO:0007669"/>
    <property type="project" value="UniProtKB-UniRule"/>
</dbReference>
<dbReference type="NCBIfam" id="TIGR02032">
    <property type="entry name" value="GG-red-SF"/>
    <property type="match status" value="1"/>
</dbReference>
<proteinExistence type="inferred from homology"/>
<evidence type="ECO:0000256" key="5">
    <source>
        <dbReference type="ARBA" id="ARBA00023098"/>
    </source>
</evidence>
<feature type="binding site" evidence="8">
    <location>
        <position position="46"/>
    </location>
    <ligand>
        <name>FAD</name>
        <dbReference type="ChEBI" id="CHEBI:57692"/>
    </ligand>
</feature>
<comment type="caution">
    <text evidence="8">Lacks conserved residue(s) required for the propagation of feature annotation.</text>
</comment>
<keyword evidence="8" id="KW-0521">NADP</keyword>
<dbReference type="EMBL" id="LVVT01000010">
    <property type="protein sequence ID" value="TQS83453.1"/>
    <property type="molecule type" value="Genomic_DNA"/>
</dbReference>
<reference evidence="11" key="1">
    <citation type="submission" date="2016-03" db="EMBL/GenBank/DDBJ databases">
        <authorList>
            <person name="Borrel G."/>
            <person name="Mccann A."/>
            <person name="O'Toole P.W."/>
        </authorList>
    </citation>
    <scope>NUCLEOTIDE SEQUENCE</scope>
    <source>
        <strain evidence="11">183</strain>
    </source>
</reference>
<comment type="catalytic activity">
    <reaction evidence="8">
        <text>2,3-bis-O-(phytanyl)-sn-glycerol 1-phosphate + 8 NADP(+) = 2,3-bis-O-(geranylgeranyl)-sn-glycerol 1-phosphate + 8 NADPH + 8 H(+)</text>
        <dbReference type="Rhea" id="RHEA:36035"/>
        <dbReference type="ChEBI" id="CHEBI:15378"/>
        <dbReference type="ChEBI" id="CHEBI:57783"/>
        <dbReference type="ChEBI" id="CHEBI:58349"/>
        <dbReference type="ChEBI" id="CHEBI:58837"/>
        <dbReference type="ChEBI" id="CHEBI:73125"/>
        <dbReference type="EC" id="1.3.1.101"/>
    </reaction>
</comment>
<dbReference type="InterPro" id="IPR002938">
    <property type="entry name" value="FAD-bd"/>
</dbReference>
<keyword evidence="2 8" id="KW-0285">Flavoprotein</keyword>
<comment type="miscellaneous">
    <text evidence="8">Reduction reaction proceeds via syn addition of hydrogen for double bonds.</text>
</comment>
<dbReference type="InterPro" id="IPR054715">
    <property type="entry name" value="GGR_cat"/>
</dbReference>
<dbReference type="GO" id="GO:0051287">
    <property type="term" value="F:NAD binding"/>
    <property type="evidence" value="ECO:0007669"/>
    <property type="project" value="UniProtKB-UniRule"/>
</dbReference>
<comment type="function">
    <text evidence="8">Is involved in the reduction of 2,3-digeranylgeranylglycerophospholipids (unsaturated archaeols) into 2,3-diphytanylglycerophospholipids (saturated archaeols) in the biosynthesis of archaeal membrane lipids. Catalyzes the formation of archaetidic acid (2,3-di-O-phytanyl-sn-glyceryl phosphate) from 2,3-di-O-geranylgeranylglyceryl phosphate (DGGGP) via the hydrogenation of each double bond of the isoprenoid chains. Is also probably able to reduce double bonds of geranyl groups in CDP-2,3-bis-O-(geranylgeranyl)-sn-glycerol and archaetidylserine, thus acting at various stages in the biosynthesis of archaeal membrane lipids.</text>
</comment>
<sequence>MRQIKCDVVVVGAGPAGSMTAKWAAKNGVDVVLIEKRQEIGSPVRCGEGISKAWLDEVGIEVDPKWIARDVRGAKFVSPTGFTYFIDEKNAGNEVGWVVDRVFFDKALAKDAAKAGAKILLKTAATGLIWKDGKVAGVKAVSNGEEIEILADAVVGADGYESQIGRWAGIDTSLKPNDILTCYQYRLTNIKYDSDYCEFVLGSAAPGGYVWVFPKTDDTANVGLGVLTTLIKNPGDPKMYLDKFIAETPGLKDGQPLECVAGAVSVCAPLDSVCIDHVILVGDAARQIDPITGGGISNSCIAGMFAGKALAKAKETGDYTMNTFQEYEANWRDRLENKLWRNWMAKEKLVTLDDATLDSLVKTISEVGVKKLSVRNLLAVVKEKHPDLVKEFEDLI</sequence>
<feature type="binding site" evidence="8">
    <location>
        <position position="338"/>
    </location>
    <ligand>
        <name>a 2,3-bis-O-(geranylgeranyl)-sn-glycerol 1-phospholipid</name>
        <dbReference type="ChEBI" id="CHEBI:138140"/>
    </ligand>
</feature>
<comment type="pathway">
    <text evidence="8">Membrane lipid metabolism; glycerophospholipid metabolism.</text>
</comment>
<evidence type="ECO:0000256" key="2">
    <source>
        <dbReference type="ARBA" id="ARBA00022630"/>
    </source>
</evidence>
<keyword evidence="1 8" id="KW-0444">Lipid biosynthesis</keyword>
<dbReference type="InterPro" id="IPR023590">
    <property type="entry name" value="DGGGPL_reductase"/>
</dbReference>
<name>A0A8J8TEJ8_9ARCH</name>
<dbReference type="EC" id="1.3.1.101" evidence="8"/>
<evidence type="ECO:0000256" key="7">
    <source>
        <dbReference type="ARBA" id="ARBA00023264"/>
    </source>
</evidence>
<keyword evidence="8" id="KW-0520">NAD</keyword>
<keyword evidence="5 8" id="KW-0443">Lipid metabolism</keyword>
<dbReference type="Pfam" id="PF22578">
    <property type="entry name" value="GGR_cat"/>
    <property type="match status" value="1"/>
</dbReference>
<evidence type="ECO:0000256" key="3">
    <source>
        <dbReference type="ARBA" id="ARBA00022827"/>
    </source>
</evidence>
<evidence type="ECO:0000313" key="11">
    <source>
        <dbReference type="EMBL" id="TQS83453.1"/>
    </source>
</evidence>
<dbReference type="GO" id="GO:0046467">
    <property type="term" value="P:membrane lipid biosynthetic process"/>
    <property type="evidence" value="ECO:0007669"/>
    <property type="project" value="InterPro"/>
</dbReference>
<comment type="similarity">
    <text evidence="8">Belongs to the geranylgeranyl reductase family. DGGGPL reductase subfamily.</text>
</comment>
<evidence type="ECO:0000313" key="12">
    <source>
        <dbReference type="Proteomes" id="UP000752814"/>
    </source>
</evidence>
<dbReference type="AlphaFoldDB" id="A0A8J8TEJ8"/>
<dbReference type="GO" id="GO:0016628">
    <property type="term" value="F:oxidoreductase activity, acting on the CH-CH group of donors, NAD or NADP as acceptor"/>
    <property type="evidence" value="ECO:0007669"/>
    <property type="project" value="UniProtKB-UniRule"/>
</dbReference>
<dbReference type="PANTHER" id="PTHR42685">
    <property type="entry name" value="GERANYLGERANYL DIPHOSPHATE REDUCTASE"/>
    <property type="match status" value="1"/>
</dbReference>
<organism evidence="11 12">
    <name type="scientific">Candidatus Methanomassiliicoccus intestinalis</name>
    <dbReference type="NCBI Taxonomy" id="1406512"/>
    <lineage>
        <taxon>Archaea</taxon>
        <taxon>Methanobacteriati</taxon>
        <taxon>Thermoplasmatota</taxon>
        <taxon>Thermoplasmata</taxon>
        <taxon>Methanomassiliicoccales</taxon>
        <taxon>Methanomassiliicoccaceae</taxon>
        <taxon>Methanomassiliicoccus</taxon>
    </lineage>
</organism>
<keyword evidence="3 8" id="KW-0274">FAD</keyword>
<protein>
    <recommendedName>
        <fullName evidence="8">Digeranylgeranylglycerophospholipid reductase</fullName>
        <shortName evidence="8">DGGGPL reductase</shortName>
        <ecNumber evidence="8">1.3.1.101</ecNumber>
    </recommendedName>
    <alternativeName>
        <fullName evidence="8">2,3-bis-O-geranylgeranylglyceryl phosphate reductase</fullName>
    </alternativeName>
    <alternativeName>
        <fullName evidence="8">Geranylgeranyl reductase</fullName>
        <shortName evidence="8">GGR</shortName>
    </alternativeName>
</protein>
<evidence type="ECO:0000256" key="6">
    <source>
        <dbReference type="ARBA" id="ARBA00023209"/>
    </source>
</evidence>
<evidence type="ECO:0000259" key="10">
    <source>
        <dbReference type="Pfam" id="PF22578"/>
    </source>
</evidence>
<dbReference type="Gene3D" id="3.50.50.60">
    <property type="entry name" value="FAD/NAD(P)-binding domain"/>
    <property type="match status" value="1"/>
</dbReference>
<dbReference type="RefSeq" id="WP_400203621.1">
    <property type="nucleotide sequence ID" value="NZ_CAYAYE010000009.1"/>
</dbReference>
<feature type="binding site" evidence="8">
    <location>
        <position position="47"/>
    </location>
    <ligand>
        <name>FAD</name>
        <dbReference type="ChEBI" id="CHEBI:57692"/>
    </ligand>
</feature>
<dbReference type="SUPFAM" id="SSF51905">
    <property type="entry name" value="FAD/NAD(P)-binding domain"/>
    <property type="match status" value="1"/>
</dbReference>
<keyword evidence="7 8" id="KW-1208">Phospholipid metabolism</keyword>
<feature type="binding site" evidence="8">
    <location>
        <position position="49"/>
    </location>
    <ligand>
        <name>FAD</name>
        <dbReference type="ChEBI" id="CHEBI:57692"/>
    </ligand>
</feature>
<comment type="catalytic activity">
    <reaction evidence="8">
        <text>CDP-2,3-bis-O-(geranylgeranyl)-sn-glycerol + 8 AH2 = CDP-2,3-bis-O-(phytanyl)-sn-glycerol + 8 A</text>
        <dbReference type="Rhea" id="RHEA:84207"/>
        <dbReference type="ChEBI" id="CHEBI:13193"/>
        <dbReference type="ChEBI" id="CHEBI:17499"/>
        <dbReference type="ChEBI" id="CHEBI:58838"/>
        <dbReference type="ChEBI" id="CHEBI:74004"/>
    </reaction>
</comment>
<feature type="binding site" evidence="8">
    <location>
        <position position="125"/>
    </location>
    <ligand>
        <name>FAD</name>
        <dbReference type="ChEBI" id="CHEBI:57692"/>
    </ligand>
</feature>
<dbReference type="GO" id="GO:0016020">
    <property type="term" value="C:membrane"/>
    <property type="evidence" value="ECO:0007669"/>
    <property type="project" value="GOC"/>
</dbReference>
<dbReference type="PANTHER" id="PTHR42685:SF18">
    <property type="entry name" value="DIGERANYLGERANYLGLYCEROPHOSPHOLIPID REDUCTASE"/>
    <property type="match status" value="1"/>
</dbReference>
<evidence type="ECO:0000256" key="4">
    <source>
        <dbReference type="ARBA" id="ARBA00023002"/>
    </source>
</evidence>
<feature type="binding site" evidence="8">
    <location>
        <position position="296"/>
    </location>
    <ligand>
        <name>FAD</name>
        <dbReference type="ChEBI" id="CHEBI:57692"/>
    </ligand>
</feature>
<dbReference type="UniPathway" id="UPA00940"/>
<evidence type="ECO:0000256" key="1">
    <source>
        <dbReference type="ARBA" id="ARBA00022516"/>
    </source>
</evidence>
<feature type="binding site" evidence="8">
    <location>
        <position position="101"/>
    </location>
    <ligand>
        <name>FAD</name>
        <dbReference type="ChEBI" id="CHEBI:57692"/>
    </ligand>
</feature>
<feature type="binding site" evidence="8">
    <location>
        <position position="16"/>
    </location>
    <ligand>
        <name>FAD</name>
        <dbReference type="ChEBI" id="CHEBI:57692"/>
    </ligand>
</feature>
<feature type="domain" description="FAD-binding" evidence="9">
    <location>
        <begin position="5"/>
        <end position="173"/>
    </location>
</feature>
<dbReference type="GO" id="GO:0046474">
    <property type="term" value="P:glycerophospholipid biosynthetic process"/>
    <property type="evidence" value="ECO:0007669"/>
    <property type="project" value="UniProtKB-UniRule"/>
</dbReference>
<dbReference type="HAMAP" id="MF_01287">
    <property type="entry name" value="DGGGPL_reductase"/>
    <property type="match status" value="1"/>
</dbReference>
<keyword evidence="6 8" id="KW-0594">Phospholipid biosynthesis</keyword>
<accession>A0A8J8TEJ8</accession>
<evidence type="ECO:0000256" key="8">
    <source>
        <dbReference type="HAMAP-Rule" id="MF_01287"/>
    </source>
</evidence>
<dbReference type="Gene3D" id="3.30.9.10">
    <property type="entry name" value="D-Amino Acid Oxidase, subunit A, domain 2"/>
    <property type="match status" value="1"/>
</dbReference>
<feature type="domain" description="Digeranylgeranylglycerophospholipid reductase catalytic" evidence="10">
    <location>
        <begin position="178"/>
        <end position="264"/>
    </location>
</feature>
<dbReference type="InterPro" id="IPR011777">
    <property type="entry name" value="Geranylgeranyl_Rdtase_fam"/>
</dbReference>
<dbReference type="InterPro" id="IPR050407">
    <property type="entry name" value="Geranylgeranyl_reductase"/>
</dbReference>
<dbReference type="Pfam" id="PF01494">
    <property type="entry name" value="FAD_binding_3"/>
    <property type="match status" value="1"/>
</dbReference>
<comment type="cofactor">
    <cofactor evidence="8">
        <name>FAD</name>
        <dbReference type="ChEBI" id="CHEBI:57692"/>
    </cofactor>
    <text evidence="8">Binds 1 FAD per subunit.</text>
</comment>